<evidence type="ECO:0000313" key="2">
    <source>
        <dbReference type="Proteomes" id="UP000637383"/>
    </source>
</evidence>
<dbReference type="Proteomes" id="UP000637383">
    <property type="component" value="Unassembled WGS sequence"/>
</dbReference>
<protein>
    <recommendedName>
        <fullName evidence="3">Secreted protein</fullName>
    </recommendedName>
</protein>
<organism evidence="1 2">
    <name type="scientific">Nostoc paludosum FACHB-159</name>
    <dbReference type="NCBI Taxonomy" id="2692908"/>
    <lineage>
        <taxon>Bacteria</taxon>
        <taxon>Bacillati</taxon>
        <taxon>Cyanobacteriota</taxon>
        <taxon>Cyanophyceae</taxon>
        <taxon>Nostocales</taxon>
        <taxon>Nostocaceae</taxon>
        <taxon>Nostoc</taxon>
    </lineage>
</organism>
<sequence length="62" mass="6799">MAWQALDVAISFLVVWASCPHWTSEMPIPQEFSNAQFKACHASIVCYAEANAPSQICGALRT</sequence>
<evidence type="ECO:0000313" key="1">
    <source>
        <dbReference type="EMBL" id="MBD2737278.1"/>
    </source>
</evidence>
<reference evidence="1 2" key="1">
    <citation type="journal article" date="2020" name="ISME J.">
        <title>Comparative genomics reveals insights into cyanobacterial evolution and habitat adaptation.</title>
        <authorList>
            <person name="Chen M.Y."/>
            <person name="Teng W.K."/>
            <person name="Zhao L."/>
            <person name="Hu C.X."/>
            <person name="Zhou Y.K."/>
            <person name="Han B.P."/>
            <person name="Song L.R."/>
            <person name="Shu W.S."/>
        </authorList>
    </citation>
    <scope>NUCLEOTIDE SEQUENCE [LARGE SCALE GENOMIC DNA]</scope>
    <source>
        <strain evidence="1 2">FACHB-159</strain>
    </source>
</reference>
<proteinExistence type="predicted"/>
<accession>A0ABR8KCM3</accession>
<evidence type="ECO:0008006" key="3">
    <source>
        <dbReference type="Google" id="ProtNLM"/>
    </source>
</evidence>
<name>A0ABR8KCM3_9NOSO</name>
<dbReference type="EMBL" id="JACJTU010000029">
    <property type="protein sequence ID" value="MBD2737278.1"/>
    <property type="molecule type" value="Genomic_DNA"/>
</dbReference>
<gene>
    <name evidence="1" type="ORF">H6H03_25895</name>
</gene>
<comment type="caution">
    <text evidence="1">The sequence shown here is derived from an EMBL/GenBank/DDBJ whole genome shotgun (WGS) entry which is preliminary data.</text>
</comment>
<keyword evidence="2" id="KW-1185">Reference proteome</keyword>